<keyword evidence="6" id="KW-1185">Reference proteome</keyword>
<dbReference type="EMBL" id="VRSV01000001">
    <property type="protein sequence ID" value="TXK13460.1"/>
    <property type="molecule type" value="Genomic_DNA"/>
</dbReference>
<evidence type="ECO:0000256" key="2">
    <source>
        <dbReference type="ARBA" id="ARBA00022630"/>
    </source>
</evidence>
<feature type="domain" description="Acyl-CoA dehydrogenase/oxidase C-terminal" evidence="4">
    <location>
        <begin position="199"/>
        <end position="323"/>
    </location>
</feature>
<dbReference type="InterPro" id="IPR046373">
    <property type="entry name" value="Acyl-CoA_Oxase/DH_mid-dom_sf"/>
</dbReference>
<organism evidence="5 6">
    <name type="scientific">Microbacterium hatanonis</name>
    <dbReference type="NCBI Taxonomy" id="404366"/>
    <lineage>
        <taxon>Bacteria</taxon>
        <taxon>Bacillati</taxon>
        <taxon>Actinomycetota</taxon>
        <taxon>Actinomycetes</taxon>
        <taxon>Micrococcales</taxon>
        <taxon>Microbacteriaceae</taxon>
        <taxon>Microbacterium</taxon>
    </lineage>
</organism>
<gene>
    <name evidence="5" type="ORF">FVP77_08700</name>
</gene>
<protein>
    <submittedName>
        <fullName evidence="5">Acyl-CoA dehydrogenase</fullName>
    </submittedName>
</protein>
<dbReference type="Pfam" id="PF00441">
    <property type="entry name" value="Acyl-CoA_dh_1"/>
    <property type="match status" value="1"/>
</dbReference>
<dbReference type="GO" id="GO:0016627">
    <property type="term" value="F:oxidoreductase activity, acting on the CH-CH group of donors"/>
    <property type="evidence" value="ECO:0007669"/>
    <property type="project" value="InterPro"/>
</dbReference>
<proteinExistence type="inferred from homology"/>
<evidence type="ECO:0000256" key="1">
    <source>
        <dbReference type="ARBA" id="ARBA00009347"/>
    </source>
</evidence>
<dbReference type="RefSeq" id="WP_147894114.1">
    <property type="nucleotide sequence ID" value="NZ_BAAANR010000001.1"/>
</dbReference>
<dbReference type="InterPro" id="IPR036250">
    <property type="entry name" value="AcylCo_DH-like_C"/>
</dbReference>
<sequence>MDDVDVTLGLEGSSDLAATISRSARAVDRFGLDVGATLAWVRSVGADVASAPHAAGWESLAATAAVDVAGARMLEPHVDALQILEQAARVDAVSAEAAAGPDATWGVFAAEGKDVSVRAREREGRWILSGTKPWCSLATHLSHALVTAWTAPDERRLFAVDLRSPGVHPHAGPWVSRGLAQVVSAPVDFDDAVATPIGDDGWYLRRPGFAWGGIGVAAVWWGASLPVVGALARAAAREGADQLAAAYAGEADAASWAARAVLADAAGRAARGIDAPAVLAHRVRATVAETAERIASLAEQALGPGPLTTDEPFARRIADLRIYLRQHHGRRDLAGLGRKVSSS</sequence>
<evidence type="ECO:0000313" key="6">
    <source>
        <dbReference type="Proteomes" id="UP000321034"/>
    </source>
</evidence>
<name>A0A5C8I5K0_9MICO</name>
<dbReference type="Gene3D" id="2.40.110.10">
    <property type="entry name" value="Butyryl-CoA Dehydrogenase, subunit A, domain 2"/>
    <property type="match status" value="1"/>
</dbReference>
<reference evidence="5 6" key="1">
    <citation type="submission" date="2019-08" db="EMBL/GenBank/DDBJ databases">
        <authorList>
            <person name="Dong K."/>
        </authorList>
    </citation>
    <scope>NUCLEOTIDE SEQUENCE [LARGE SCALE GENOMIC DNA]</scope>
    <source>
        <strain evidence="5 6">JCM14558</strain>
    </source>
</reference>
<keyword evidence="3" id="KW-0274">FAD</keyword>
<dbReference type="InterPro" id="IPR009075">
    <property type="entry name" value="AcylCo_DH/oxidase_C"/>
</dbReference>
<evidence type="ECO:0000259" key="4">
    <source>
        <dbReference type="Pfam" id="PF00441"/>
    </source>
</evidence>
<dbReference type="SUPFAM" id="SSF56645">
    <property type="entry name" value="Acyl-CoA dehydrogenase NM domain-like"/>
    <property type="match status" value="1"/>
</dbReference>
<dbReference type="OrthoDB" id="107064at2"/>
<keyword evidence="2" id="KW-0285">Flavoprotein</keyword>
<comment type="similarity">
    <text evidence="1">Belongs to the acyl-CoA dehydrogenase family.</text>
</comment>
<evidence type="ECO:0000313" key="5">
    <source>
        <dbReference type="EMBL" id="TXK13460.1"/>
    </source>
</evidence>
<dbReference type="InterPro" id="IPR009100">
    <property type="entry name" value="AcylCoA_DH/oxidase_NM_dom_sf"/>
</dbReference>
<dbReference type="Proteomes" id="UP000321034">
    <property type="component" value="Unassembled WGS sequence"/>
</dbReference>
<accession>A0A5C8I5K0</accession>
<comment type="caution">
    <text evidence="5">The sequence shown here is derived from an EMBL/GenBank/DDBJ whole genome shotgun (WGS) entry which is preliminary data.</text>
</comment>
<evidence type="ECO:0000256" key="3">
    <source>
        <dbReference type="ARBA" id="ARBA00022827"/>
    </source>
</evidence>
<dbReference type="SUPFAM" id="SSF47203">
    <property type="entry name" value="Acyl-CoA dehydrogenase C-terminal domain-like"/>
    <property type="match status" value="1"/>
</dbReference>
<dbReference type="AlphaFoldDB" id="A0A5C8I5K0"/>